<dbReference type="Gene3D" id="3.40.190.290">
    <property type="match status" value="1"/>
</dbReference>
<dbReference type="CDD" id="cd08471">
    <property type="entry name" value="PBP2_CrgA_like_2"/>
    <property type="match status" value="1"/>
</dbReference>
<evidence type="ECO:0000313" key="7">
    <source>
        <dbReference type="Proteomes" id="UP000317496"/>
    </source>
</evidence>
<keyword evidence="2" id="KW-0805">Transcription regulation</keyword>
<dbReference type="RefSeq" id="WP_144067750.1">
    <property type="nucleotide sequence ID" value="NZ_CP041636.1"/>
</dbReference>
<proteinExistence type="inferred from homology"/>
<dbReference type="Gene3D" id="1.10.10.10">
    <property type="entry name" value="Winged helix-like DNA-binding domain superfamily/Winged helix DNA-binding domain"/>
    <property type="match status" value="1"/>
</dbReference>
<evidence type="ECO:0000313" key="6">
    <source>
        <dbReference type="EMBL" id="QDO96769.1"/>
    </source>
</evidence>
<dbReference type="KEGG" id="fer:FNB15_05510"/>
<dbReference type="AlphaFoldDB" id="A0A516GZ16"/>
<dbReference type="InterPro" id="IPR036388">
    <property type="entry name" value="WH-like_DNA-bd_sf"/>
</dbReference>
<dbReference type="InterPro" id="IPR000847">
    <property type="entry name" value="LysR_HTH_N"/>
</dbReference>
<dbReference type="SUPFAM" id="SSF53850">
    <property type="entry name" value="Periplasmic binding protein-like II"/>
    <property type="match status" value="1"/>
</dbReference>
<dbReference type="PANTHER" id="PTHR30537:SF5">
    <property type="entry name" value="HTH-TYPE TRANSCRIPTIONAL ACTIVATOR TTDR-RELATED"/>
    <property type="match status" value="1"/>
</dbReference>
<dbReference type="OrthoDB" id="9812435at2"/>
<dbReference type="InterPro" id="IPR036390">
    <property type="entry name" value="WH_DNA-bd_sf"/>
</dbReference>
<keyword evidence="3" id="KW-0238">DNA-binding</keyword>
<dbReference type="PRINTS" id="PR00039">
    <property type="entry name" value="HTHLYSR"/>
</dbReference>
<keyword evidence="4" id="KW-0804">Transcription</keyword>
<sequence>MDRLDAMRIFLSVAEKSGFAEAARHLRLSPPSVTRAIASLEERLGTSLFQRSTRHVRLTQAGQRFLMDARRILADLEEAEASAAGDHGAPTGDLAITASQMFGSLYIAPLVQDFLSLHPGVNARLLLLDRVTNLIDEGFDIAVRIAQLQDSSLRAIRVGAVRRVIVAAPDYLARHGEPQKPDDLLQHDAIAFSSAAAADQWIFRDNARVAPPARFTVNSSDVAIKAAIAGRGVTRVLSYMVAPALARGELKILLADYELPPTPVQLVHAEGRRANAKVRAFLDFAVEKLRTEPVLQN</sequence>
<accession>A0A516GZ16</accession>
<keyword evidence="7" id="KW-1185">Reference proteome</keyword>
<evidence type="ECO:0000256" key="2">
    <source>
        <dbReference type="ARBA" id="ARBA00023015"/>
    </source>
</evidence>
<dbReference type="GO" id="GO:0043565">
    <property type="term" value="F:sequence-specific DNA binding"/>
    <property type="evidence" value="ECO:0007669"/>
    <property type="project" value="TreeGrafter"/>
</dbReference>
<feature type="domain" description="HTH lysR-type" evidence="5">
    <location>
        <begin position="1"/>
        <end position="59"/>
    </location>
</feature>
<dbReference type="PROSITE" id="PS50931">
    <property type="entry name" value="HTH_LYSR"/>
    <property type="match status" value="1"/>
</dbReference>
<evidence type="ECO:0000256" key="1">
    <source>
        <dbReference type="ARBA" id="ARBA00009437"/>
    </source>
</evidence>
<evidence type="ECO:0000256" key="4">
    <source>
        <dbReference type="ARBA" id="ARBA00023163"/>
    </source>
</evidence>
<protein>
    <submittedName>
        <fullName evidence="6">LysR family transcriptional regulator</fullName>
    </submittedName>
</protein>
<gene>
    <name evidence="6" type="ORF">FNB15_05510</name>
</gene>
<name>A0A516GZ16_9PROT</name>
<evidence type="ECO:0000256" key="3">
    <source>
        <dbReference type="ARBA" id="ARBA00023125"/>
    </source>
</evidence>
<dbReference type="PANTHER" id="PTHR30537">
    <property type="entry name" value="HTH-TYPE TRANSCRIPTIONAL REGULATOR"/>
    <property type="match status" value="1"/>
</dbReference>
<dbReference type="Proteomes" id="UP000317496">
    <property type="component" value="Chromosome"/>
</dbReference>
<dbReference type="Pfam" id="PF00126">
    <property type="entry name" value="HTH_1"/>
    <property type="match status" value="1"/>
</dbReference>
<dbReference type="Pfam" id="PF03466">
    <property type="entry name" value="LysR_substrate"/>
    <property type="match status" value="1"/>
</dbReference>
<reference evidence="6 7" key="1">
    <citation type="submission" date="2019-07" db="EMBL/GenBank/DDBJ databases">
        <title>Genome sequencing for Ferrovibrio sp. K5.</title>
        <authorList>
            <person name="Park S.-J."/>
        </authorList>
    </citation>
    <scope>NUCLEOTIDE SEQUENCE [LARGE SCALE GENOMIC DNA]</scope>
    <source>
        <strain evidence="6 7">K5</strain>
    </source>
</reference>
<dbReference type="EMBL" id="CP041636">
    <property type="protein sequence ID" value="QDO96769.1"/>
    <property type="molecule type" value="Genomic_DNA"/>
</dbReference>
<comment type="similarity">
    <text evidence="1">Belongs to the LysR transcriptional regulatory family.</text>
</comment>
<evidence type="ECO:0000259" key="5">
    <source>
        <dbReference type="PROSITE" id="PS50931"/>
    </source>
</evidence>
<dbReference type="InterPro" id="IPR058163">
    <property type="entry name" value="LysR-type_TF_proteobact-type"/>
</dbReference>
<dbReference type="GO" id="GO:0003700">
    <property type="term" value="F:DNA-binding transcription factor activity"/>
    <property type="evidence" value="ECO:0007669"/>
    <property type="project" value="InterPro"/>
</dbReference>
<dbReference type="SUPFAM" id="SSF46785">
    <property type="entry name" value="Winged helix' DNA-binding domain"/>
    <property type="match status" value="1"/>
</dbReference>
<dbReference type="FunFam" id="1.10.10.10:FF:000001">
    <property type="entry name" value="LysR family transcriptional regulator"/>
    <property type="match status" value="1"/>
</dbReference>
<dbReference type="InterPro" id="IPR005119">
    <property type="entry name" value="LysR_subst-bd"/>
</dbReference>
<dbReference type="GO" id="GO:0006351">
    <property type="term" value="P:DNA-templated transcription"/>
    <property type="evidence" value="ECO:0007669"/>
    <property type="project" value="TreeGrafter"/>
</dbReference>
<organism evidence="6 7">
    <name type="scientific">Ferrovibrio terrae</name>
    <dbReference type="NCBI Taxonomy" id="2594003"/>
    <lineage>
        <taxon>Bacteria</taxon>
        <taxon>Pseudomonadati</taxon>
        <taxon>Pseudomonadota</taxon>
        <taxon>Alphaproteobacteria</taxon>
        <taxon>Rhodospirillales</taxon>
        <taxon>Rhodospirillaceae</taxon>
        <taxon>Ferrovibrio</taxon>
    </lineage>
</organism>